<feature type="signal peptide" evidence="2">
    <location>
        <begin position="1"/>
        <end position="17"/>
    </location>
</feature>
<gene>
    <name evidence="3" type="ORF">B9Z19DRAFT_580869</name>
</gene>
<accession>A0A2T7A1K0</accession>
<evidence type="ECO:0000313" key="4">
    <source>
        <dbReference type="Proteomes" id="UP000244722"/>
    </source>
</evidence>
<proteinExistence type="predicted"/>
<comment type="caution">
    <text evidence="3">The sequence shown here is derived from an EMBL/GenBank/DDBJ whole genome shotgun (WGS) entry which is preliminary data.</text>
</comment>
<keyword evidence="4" id="KW-1185">Reference proteome</keyword>
<sequence>MNLCSLFFFLFPFCIVGKVVMCDSRMYSSTMLVLVLYCAPYMSCHASSLTSAHILVYALKS</sequence>
<feature type="chain" id="PRO_5015581793" evidence="2">
    <location>
        <begin position="18"/>
        <end position="61"/>
    </location>
</feature>
<evidence type="ECO:0000256" key="1">
    <source>
        <dbReference type="SAM" id="Phobius"/>
    </source>
</evidence>
<protein>
    <submittedName>
        <fullName evidence="3">Uncharacterized protein</fullName>
    </submittedName>
</protein>
<keyword evidence="1" id="KW-1133">Transmembrane helix</keyword>
<name>A0A2T7A1K0_TUBBO</name>
<dbReference type="EMBL" id="NESQ01000042">
    <property type="protein sequence ID" value="PUU81620.1"/>
    <property type="molecule type" value="Genomic_DNA"/>
</dbReference>
<dbReference type="Proteomes" id="UP000244722">
    <property type="component" value="Unassembled WGS sequence"/>
</dbReference>
<keyword evidence="1" id="KW-0472">Membrane</keyword>
<keyword evidence="2" id="KW-0732">Signal</keyword>
<feature type="transmembrane region" description="Helical" evidence="1">
    <location>
        <begin position="32"/>
        <end position="59"/>
    </location>
</feature>
<keyword evidence="1" id="KW-0812">Transmembrane</keyword>
<evidence type="ECO:0000256" key="2">
    <source>
        <dbReference type="SAM" id="SignalP"/>
    </source>
</evidence>
<reference evidence="3 4" key="1">
    <citation type="submission" date="2017-04" db="EMBL/GenBank/DDBJ databases">
        <title>Draft genome sequence of Tuber borchii Vittad., a whitish edible truffle.</title>
        <authorList>
            <consortium name="DOE Joint Genome Institute"/>
            <person name="Murat C."/>
            <person name="Kuo A."/>
            <person name="Barry K.W."/>
            <person name="Clum A."/>
            <person name="Dockter R.B."/>
            <person name="Fauchery L."/>
            <person name="Iotti M."/>
            <person name="Kohler A."/>
            <person name="Labutti K."/>
            <person name="Lindquist E.A."/>
            <person name="Lipzen A."/>
            <person name="Ohm R.A."/>
            <person name="Wang M."/>
            <person name="Grigoriev I.V."/>
            <person name="Zambonelli A."/>
            <person name="Martin F.M."/>
        </authorList>
    </citation>
    <scope>NUCLEOTIDE SEQUENCE [LARGE SCALE GENOMIC DNA]</scope>
    <source>
        <strain evidence="3 4">Tbo3840</strain>
    </source>
</reference>
<dbReference type="AlphaFoldDB" id="A0A2T7A1K0"/>
<organism evidence="3 4">
    <name type="scientific">Tuber borchii</name>
    <name type="common">White truffle</name>
    <dbReference type="NCBI Taxonomy" id="42251"/>
    <lineage>
        <taxon>Eukaryota</taxon>
        <taxon>Fungi</taxon>
        <taxon>Dikarya</taxon>
        <taxon>Ascomycota</taxon>
        <taxon>Pezizomycotina</taxon>
        <taxon>Pezizomycetes</taxon>
        <taxon>Pezizales</taxon>
        <taxon>Tuberaceae</taxon>
        <taxon>Tuber</taxon>
    </lineage>
</organism>
<evidence type="ECO:0000313" key="3">
    <source>
        <dbReference type="EMBL" id="PUU81620.1"/>
    </source>
</evidence>